<evidence type="ECO:0000313" key="6">
    <source>
        <dbReference type="EMBL" id="BEI90864.1"/>
    </source>
</evidence>
<dbReference type="CDD" id="cd11333">
    <property type="entry name" value="AmyAc_SI_OligoGlu_DGase"/>
    <property type="match status" value="1"/>
</dbReference>
<sequence length="583" mass="67419">MMPTFLAAKHIPRTWWKSAVVYQLTPTDPRSFLDTNGDGIGDIPGLISKLDYLKNLGVDVIWISPIFKSPQVDNGYDVEDYRDIAARYGTLADVDELIAQMHRRGMKLLLDLVVNHTSDQHVWFKESRSSKSSPKRDWYIWRPAKYDADGSRRGPNNWQAAFGGSAWQWDERTKEYYLHLFDPAQPDLNWEREDMRREIYDMMNWWMDKGCDGYRMDVIGRISKDQSFPDAPVTDPDGKYQDFPRVEGPRLHEFLQELNHETLSKYDVMTVGELNKITPEGMLRYVHPDRHEINLGFCFDHVNVGLGEFGIGRHIVGPWKISELKAAFSRWQAMRDYGAHHPLYLENHDQSRSISRFASDSPQWRWESGRLLALLHCTLFGTVFIFQGQEIGMVNLPSDWPHDEFKDVQTQNVLREIAKRGVDVERLQKKVLFKARDNARSPMQWDAGKYAGFSSVKPWMRVNDDWEECNVAAQEGDAKSLLSFWRDLISWRKAHEDVLVYGAFRDIDPTDERVFAYVRTGDKEDKTRLLVLLNMTNSEVEYTVPEKFGAGKLVKSTTDGFSSTLGEVVKFAPYSGAVYDISK</sequence>
<feature type="domain" description="Glycosyl hydrolase family 13 catalytic" evidence="5">
    <location>
        <begin position="26"/>
        <end position="440"/>
    </location>
</feature>
<dbReference type="InterPro" id="IPR017853">
    <property type="entry name" value="GH"/>
</dbReference>
<proteinExistence type="inferred from homology"/>
<comment type="similarity">
    <text evidence="1">Belongs to the glycosyl hydrolase 13 family.</text>
</comment>
<dbReference type="GO" id="GO:0004556">
    <property type="term" value="F:alpha-amylase activity"/>
    <property type="evidence" value="ECO:0007669"/>
    <property type="project" value="TreeGrafter"/>
</dbReference>
<name>A0AA48I431_9TREE</name>
<dbReference type="GO" id="GO:0004574">
    <property type="term" value="F:oligo-1,6-glucosidase activity"/>
    <property type="evidence" value="ECO:0007669"/>
    <property type="project" value="TreeGrafter"/>
</dbReference>
<dbReference type="Gene3D" id="3.20.20.80">
    <property type="entry name" value="Glycosidases"/>
    <property type="match status" value="1"/>
</dbReference>
<dbReference type="PANTHER" id="PTHR10357">
    <property type="entry name" value="ALPHA-AMYLASE FAMILY MEMBER"/>
    <property type="match status" value="1"/>
</dbReference>
<dbReference type="InterPro" id="IPR045857">
    <property type="entry name" value="O16G_dom_2"/>
</dbReference>
<evidence type="ECO:0000256" key="1">
    <source>
        <dbReference type="ARBA" id="ARBA00008061"/>
    </source>
</evidence>
<evidence type="ECO:0000313" key="7">
    <source>
        <dbReference type="Proteomes" id="UP001233271"/>
    </source>
</evidence>
<keyword evidence="4" id="KW-0462">Maltose metabolism</keyword>
<accession>A0AA48I431</accession>
<dbReference type="GO" id="GO:0004575">
    <property type="term" value="F:sucrose alpha-glucosidase activity"/>
    <property type="evidence" value="ECO:0007669"/>
    <property type="project" value="TreeGrafter"/>
</dbReference>
<dbReference type="Gene3D" id="2.60.40.1180">
    <property type="entry name" value="Golgi alpha-mannosidase II"/>
    <property type="match status" value="1"/>
</dbReference>
<dbReference type="GO" id="GO:0000025">
    <property type="term" value="P:maltose catabolic process"/>
    <property type="evidence" value="ECO:0007669"/>
    <property type="project" value="TreeGrafter"/>
</dbReference>
<dbReference type="RefSeq" id="XP_060456129.1">
    <property type="nucleotide sequence ID" value="XM_060599435.1"/>
</dbReference>
<dbReference type="FunFam" id="3.20.20.80:FF:000064">
    <property type="entry name" value="Oligo-1,6-glucosidase"/>
    <property type="match status" value="1"/>
</dbReference>
<dbReference type="Gene3D" id="3.90.400.10">
    <property type="entry name" value="Oligo-1,6-glucosidase, Domain 2"/>
    <property type="match status" value="1"/>
</dbReference>
<dbReference type="GO" id="GO:0033934">
    <property type="term" value="F:glucan 1,4-alpha-maltotriohydrolase activity"/>
    <property type="evidence" value="ECO:0007669"/>
    <property type="project" value="TreeGrafter"/>
</dbReference>
<organism evidence="6 7">
    <name type="scientific">Cutaneotrichosporon cavernicola</name>
    <dbReference type="NCBI Taxonomy" id="279322"/>
    <lineage>
        <taxon>Eukaryota</taxon>
        <taxon>Fungi</taxon>
        <taxon>Dikarya</taxon>
        <taxon>Basidiomycota</taxon>
        <taxon>Agaricomycotina</taxon>
        <taxon>Tremellomycetes</taxon>
        <taxon>Trichosporonales</taxon>
        <taxon>Trichosporonaceae</taxon>
        <taxon>Cutaneotrichosporon</taxon>
    </lineage>
</organism>
<evidence type="ECO:0000256" key="2">
    <source>
        <dbReference type="ARBA" id="ARBA00022801"/>
    </source>
</evidence>
<dbReference type="SUPFAM" id="SSF51445">
    <property type="entry name" value="(Trans)glycosidases"/>
    <property type="match status" value="1"/>
</dbReference>
<dbReference type="PANTHER" id="PTHR10357:SF232">
    <property type="entry name" value="GLYCOSYL HYDROLASE FAMILY 13 CATALYTIC DOMAIN-CONTAINING PROTEIN"/>
    <property type="match status" value="1"/>
</dbReference>
<dbReference type="InterPro" id="IPR013780">
    <property type="entry name" value="Glyco_hydro_b"/>
</dbReference>
<dbReference type="GO" id="GO:0005987">
    <property type="term" value="P:sucrose catabolic process"/>
    <property type="evidence" value="ECO:0007669"/>
    <property type="project" value="TreeGrafter"/>
</dbReference>
<dbReference type="SMART" id="SM00642">
    <property type="entry name" value="Aamy"/>
    <property type="match status" value="1"/>
</dbReference>
<evidence type="ECO:0000256" key="3">
    <source>
        <dbReference type="ARBA" id="ARBA00023295"/>
    </source>
</evidence>
<dbReference type="KEGG" id="ccac:CcaHIS019_0309340"/>
<dbReference type="EMBL" id="AP028214">
    <property type="protein sequence ID" value="BEI90864.1"/>
    <property type="molecule type" value="Genomic_DNA"/>
</dbReference>
<keyword evidence="3" id="KW-0326">Glycosidase</keyword>
<gene>
    <name evidence="6" type="primary">cnxH</name>
    <name evidence="6" type="ORF">CcaverHIS019_0309340</name>
</gene>
<dbReference type="InterPro" id="IPR006047">
    <property type="entry name" value="GH13_cat_dom"/>
</dbReference>
<dbReference type="GeneID" id="85494734"/>
<dbReference type="Pfam" id="PF00128">
    <property type="entry name" value="Alpha-amylase"/>
    <property type="match status" value="1"/>
</dbReference>
<keyword evidence="7" id="KW-1185">Reference proteome</keyword>
<dbReference type="SUPFAM" id="SSF51011">
    <property type="entry name" value="Glycosyl hydrolase domain"/>
    <property type="match status" value="1"/>
</dbReference>
<evidence type="ECO:0000259" key="5">
    <source>
        <dbReference type="SMART" id="SM00642"/>
    </source>
</evidence>
<protein>
    <recommendedName>
        <fullName evidence="5">Glycosyl hydrolase family 13 catalytic domain-containing protein</fullName>
    </recommendedName>
</protein>
<dbReference type="FunFam" id="3.90.400.10:FF:000004">
    <property type="entry name" value="Oligo-1,6-glucosidase"/>
    <property type="match status" value="1"/>
</dbReference>
<reference evidence="6" key="1">
    <citation type="journal article" date="2023" name="BMC Genomics">
        <title>Chromosome-level genome assemblies of Cutaneotrichosporon spp. (Trichosporonales, Basidiomycota) reveal imbalanced evolution between nucleotide sequences and chromosome synteny.</title>
        <authorList>
            <person name="Kobayashi Y."/>
            <person name="Kayamori A."/>
            <person name="Aoki K."/>
            <person name="Shiwa Y."/>
            <person name="Matsutani M."/>
            <person name="Fujita N."/>
            <person name="Sugita T."/>
            <person name="Iwasaki W."/>
            <person name="Tanaka N."/>
            <person name="Takashima M."/>
        </authorList>
    </citation>
    <scope>NUCLEOTIDE SEQUENCE</scope>
    <source>
        <strain evidence="6">HIS019</strain>
    </source>
</reference>
<evidence type="ECO:0000256" key="4">
    <source>
        <dbReference type="ARBA" id="ARBA00026248"/>
    </source>
</evidence>
<dbReference type="AlphaFoldDB" id="A0AA48I431"/>
<dbReference type="Proteomes" id="UP001233271">
    <property type="component" value="Chromosome 3"/>
</dbReference>
<keyword evidence="2" id="KW-0378">Hydrolase</keyword>